<dbReference type="InterPro" id="IPR019253">
    <property type="entry name" value="DUF2244_TM"/>
</dbReference>
<name>A0A1G6YXB1_9RHOB</name>
<protein>
    <submittedName>
        <fullName evidence="2">Uncharacterized membrane protein</fullName>
    </submittedName>
</protein>
<keyword evidence="1" id="KW-0472">Membrane</keyword>
<reference evidence="3" key="1">
    <citation type="submission" date="2016-10" db="EMBL/GenBank/DDBJ databases">
        <authorList>
            <person name="Varghese N."/>
            <person name="Submissions S."/>
        </authorList>
    </citation>
    <scope>NUCLEOTIDE SEQUENCE [LARGE SCALE GENOMIC DNA]</scope>
    <source>
        <strain evidence="3">CGMCC 1.9108</strain>
    </source>
</reference>
<keyword evidence="1" id="KW-1133">Transmembrane helix</keyword>
<gene>
    <name evidence="2" type="ORF">SAMN04488239_11236</name>
</gene>
<accession>A0A1G6YXB1</accession>
<evidence type="ECO:0000313" key="3">
    <source>
        <dbReference type="Proteomes" id="UP000199628"/>
    </source>
</evidence>
<feature type="transmembrane region" description="Helical" evidence="1">
    <location>
        <begin position="27"/>
        <end position="45"/>
    </location>
</feature>
<dbReference type="EMBL" id="FMZV01000012">
    <property type="protein sequence ID" value="SDD95144.1"/>
    <property type="molecule type" value="Genomic_DNA"/>
</dbReference>
<sequence>MPYDWKQRSDSAQELHLWPHNSLPPRGAAAFILMVFAFGSLPLIAVLGSKLMWGLLPFLLISVAGLWLAFEANYRQRRVLEVLTLDPERAHLVRHNPRGPAQEWDCDRYWARATMHEHDGPVPHYVTLQGAGREVEIGAFLSEDERIALYDDLSRALAR</sequence>
<keyword evidence="1" id="KW-0812">Transmembrane</keyword>
<dbReference type="Proteomes" id="UP000199628">
    <property type="component" value="Unassembled WGS sequence"/>
</dbReference>
<keyword evidence="3" id="KW-1185">Reference proteome</keyword>
<evidence type="ECO:0000256" key="1">
    <source>
        <dbReference type="SAM" id="Phobius"/>
    </source>
</evidence>
<feature type="transmembrane region" description="Helical" evidence="1">
    <location>
        <begin position="51"/>
        <end position="70"/>
    </location>
</feature>
<dbReference type="Pfam" id="PF10003">
    <property type="entry name" value="DUF2244"/>
    <property type="match status" value="1"/>
</dbReference>
<dbReference type="STRING" id="639004.SAMN04488239_11236"/>
<evidence type="ECO:0000313" key="2">
    <source>
        <dbReference type="EMBL" id="SDD95144.1"/>
    </source>
</evidence>
<dbReference type="AlphaFoldDB" id="A0A1G6YXB1"/>
<proteinExistence type="predicted"/>
<organism evidence="2 3">
    <name type="scientific">Ruegeria marina</name>
    <dbReference type="NCBI Taxonomy" id="639004"/>
    <lineage>
        <taxon>Bacteria</taxon>
        <taxon>Pseudomonadati</taxon>
        <taxon>Pseudomonadota</taxon>
        <taxon>Alphaproteobacteria</taxon>
        <taxon>Rhodobacterales</taxon>
        <taxon>Roseobacteraceae</taxon>
        <taxon>Ruegeria</taxon>
    </lineage>
</organism>
<dbReference type="RefSeq" id="WP_093033866.1">
    <property type="nucleotide sequence ID" value="NZ_FMZV01000012.1"/>
</dbReference>
<dbReference type="OrthoDB" id="9808190at2"/>